<dbReference type="InterPro" id="IPR001841">
    <property type="entry name" value="Znf_RING"/>
</dbReference>
<evidence type="ECO:0000313" key="8">
    <source>
        <dbReference type="Proteomes" id="UP000239649"/>
    </source>
</evidence>
<dbReference type="Pfam" id="PF13639">
    <property type="entry name" value="zf-RING_2"/>
    <property type="match status" value="1"/>
</dbReference>
<dbReference type="GO" id="GO:0005634">
    <property type="term" value="C:nucleus"/>
    <property type="evidence" value="ECO:0007669"/>
    <property type="project" value="TreeGrafter"/>
</dbReference>
<evidence type="ECO:0000259" key="6">
    <source>
        <dbReference type="PROSITE" id="PS50089"/>
    </source>
</evidence>
<keyword evidence="3" id="KW-0862">Zinc</keyword>
<gene>
    <name evidence="7" type="ORF">C2E20_6846</name>
</gene>
<dbReference type="GO" id="GO:0006511">
    <property type="term" value="P:ubiquitin-dependent protein catabolic process"/>
    <property type="evidence" value="ECO:0007669"/>
    <property type="project" value="TreeGrafter"/>
</dbReference>
<keyword evidence="2 4" id="KW-0863">Zinc-finger</keyword>
<dbReference type="PROSITE" id="PS50089">
    <property type="entry name" value="ZF_RING_2"/>
    <property type="match status" value="1"/>
</dbReference>
<dbReference type="GO" id="GO:0061630">
    <property type="term" value="F:ubiquitin protein ligase activity"/>
    <property type="evidence" value="ECO:0007669"/>
    <property type="project" value="TreeGrafter"/>
</dbReference>
<accession>A0A2P6V6D9</accession>
<keyword evidence="1" id="KW-0479">Metal-binding</keyword>
<protein>
    <submittedName>
        <fullName evidence="7">E3 ubiquitin-ligase SDIR1-like</fullName>
    </submittedName>
</protein>
<dbReference type="InterPro" id="IPR013083">
    <property type="entry name" value="Znf_RING/FYVE/PHD"/>
</dbReference>
<feature type="region of interest" description="Disordered" evidence="5">
    <location>
        <begin position="120"/>
        <end position="150"/>
    </location>
</feature>
<evidence type="ECO:0000313" key="7">
    <source>
        <dbReference type="EMBL" id="PSC69653.1"/>
    </source>
</evidence>
<proteinExistence type="predicted"/>
<feature type="compositionally biased region" description="Basic residues" evidence="5">
    <location>
        <begin position="1"/>
        <end position="10"/>
    </location>
</feature>
<dbReference type="SMART" id="SM00184">
    <property type="entry name" value="RING"/>
    <property type="match status" value="1"/>
</dbReference>
<dbReference type="PANTHER" id="PTHR45931:SF3">
    <property type="entry name" value="RING ZINC FINGER-CONTAINING PROTEIN"/>
    <property type="match status" value="1"/>
</dbReference>
<dbReference type="GO" id="GO:0016874">
    <property type="term" value="F:ligase activity"/>
    <property type="evidence" value="ECO:0007669"/>
    <property type="project" value="UniProtKB-KW"/>
</dbReference>
<organism evidence="7 8">
    <name type="scientific">Micractinium conductrix</name>
    <dbReference type="NCBI Taxonomy" id="554055"/>
    <lineage>
        <taxon>Eukaryota</taxon>
        <taxon>Viridiplantae</taxon>
        <taxon>Chlorophyta</taxon>
        <taxon>core chlorophytes</taxon>
        <taxon>Trebouxiophyceae</taxon>
        <taxon>Chlorellales</taxon>
        <taxon>Chlorellaceae</taxon>
        <taxon>Chlorella clade</taxon>
        <taxon>Micractinium</taxon>
    </lineage>
</organism>
<evidence type="ECO:0000256" key="3">
    <source>
        <dbReference type="ARBA" id="ARBA00022833"/>
    </source>
</evidence>
<dbReference type="GO" id="GO:0008270">
    <property type="term" value="F:zinc ion binding"/>
    <property type="evidence" value="ECO:0007669"/>
    <property type="project" value="UniProtKB-KW"/>
</dbReference>
<comment type="caution">
    <text evidence="7">The sequence shown here is derived from an EMBL/GenBank/DDBJ whole genome shotgun (WGS) entry which is preliminary data.</text>
</comment>
<dbReference type="InterPro" id="IPR051834">
    <property type="entry name" value="RING_finger_E3_ligase"/>
</dbReference>
<dbReference type="STRING" id="554055.A0A2P6V6D9"/>
<evidence type="ECO:0000256" key="1">
    <source>
        <dbReference type="ARBA" id="ARBA00022723"/>
    </source>
</evidence>
<evidence type="ECO:0000256" key="4">
    <source>
        <dbReference type="PROSITE-ProRule" id="PRU00175"/>
    </source>
</evidence>
<dbReference type="Proteomes" id="UP000239649">
    <property type="component" value="Unassembled WGS sequence"/>
</dbReference>
<evidence type="ECO:0000256" key="2">
    <source>
        <dbReference type="ARBA" id="ARBA00022771"/>
    </source>
</evidence>
<dbReference type="OrthoDB" id="514818at2759"/>
<feature type="compositionally biased region" description="Low complexity" evidence="5">
    <location>
        <begin position="120"/>
        <end position="129"/>
    </location>
</feature>
<keyword evidence="8" id="KW-1185">Reference proteome</keyword>
<dbReference type="EMBL" id="LHPF02000025">
    <property type="protein sequence ID" value="PSC69653.1"/>
    <property type="molecule type" value="Genomic_DNA"/>
</dbReference>
<name>A0A2P6V6D9_9CHLO</name>
<dbReference type="AlphaFoldDB" id="A0A2P6V6D9"/>
<dbReference type="Gene3D" id="3.30.40.10">
    <property type="entry name" value="Zinc/RING finger domain, C3HC4 (zinc finger)"/>
    <property type="match status" value="1"/>
</dbReference>
<feature type="domain" description="RING-type" evidence="6">
    <location>
        <begin position="261"/>
        <end position="303"/>
    </location>
</feature>
<sequence>MPLGLRRHQHQAAQQQQEQQQEQQQQRRCSPPASYHEDVALAKRLQEEEDRRAAAAGAAEARLQQRFSHLEAAEAAAAARDVAVPADRPWARGFLGGLFGGRGQRVGSAGASAAAAAATAGAGGVSPRFGGPPRPTARGPRSQRSRRGPAAEAEFADGFAAFLPPNAGLQQLMMGMARGLPAHLLLSGRDFSEADYEALLALDQGNKKNTAPRERVAALETVCVLRAGAAQRGRGAAAAAAAVAAAAGSPGGSPSRELDSCCICLEDALPGDRFRRLPCKHAFHASCIDRWLTQERNACPVCNQPAV</sequence>
<dbReference type="SUPFAM" id="SSF57850">
    <property type="entry name" value="RING/U-box"/>
    <property type="match status" value="1"/>
</dbReference>
<feature type="region of interest" description="Disordered" evidence="5">
    <location>
        <begin position="1"/>
        <end position="36"/>
    </location>
</feature>
<feature type="compositionally biased region" description="Low complexity" evidence="5">
    <location>
        <begin position="11"/>
        <end position="28"/>
    </location>
</feature>
<reference evidence="7 8" key="1">
    <citation type="journal article" date="2018" name="Plant J.">
        <title>Genome sequences of Chlorella sorokiniana UTEX 1602 and Micractinium conductrix SAG 241.80: implications to maltose excretion by a green alga.</title>
        <authorList>
            <person name="Arriola M.B."/>
            <person name="Velmurugan N."/>
            <person name="Zhang Y."/>
            <person name="Plunkett M.H."/>
            <person name="Hondzo H."/>
            <person name="Barney B.M."/>
        </authorList>
    </citation>
    <scope>NUCLEOTIDE SEQUENCE [LARGE SCALE GENOMIC DNA]</scope>
    <source>
        <strain evidence="7 8">SAG 241.80</strain>
    </source>
</reference>
<evidence type="ECO:0000256" key="5">
    <source>
        <dbReference type="SAM" id="MobiDB-lite"/>
    </source>
</evidence>
<dbReference type="PANTHER" id="PTHR45931">
    <property type="entry name" value="SI:CH211-59O9.10"/>
    <property type="match status" value="1"/>
</dbReference>